<reference evidence="1 3" key="1">
    <citation type="journal article" date="2014" name="BMC Genomics">
        <title>Genome sequence of Anopheles sinensis provides insight into genetics basis of mosquito competence for malaria parasites.</title>
        <authorList>
            <person name="Zhou D."/>
            <person name="Zhang D."/>
            <person name="Ding G."/>
            <person name="Shi L."/>
            <person name="Hou Q."/>
            <person name="Ye Y."/>
            <person name="Xu Y."/>
            <person name="Zhou H."/>
            <person name="Xiong C."/>
            <person name="Li S."/>
            <person name="Yu J."/>
            <person name="Hong S."/>
            <person name="Yu X."/>
            <person name="Zou P."/>
            <person name="Chen C."/>
            <person name="Chang X."/>
            <person name="Wang W."/>
            <person name="Lv Y."/>
            <person name="Sun Y."/>
            <person name="Ma L."/>
            <person name="Shen B."/>
            <person name="Zhu C."/>
        </authorList>
    </citation>
    <scope>NUCLEOTIDE SEQUENCE [LARGE SCALE GENOMIC DNA]</scope>
</reference>
<dbReference type="EMBL" id="KE525007">
    <property type="protein sequence ID" value="KFB40383.1"/>
    <property type="molecule type" value="Genomic_DNA"/>
</dbReference>
<organism evidence="1">
    <name type="scientific">Anopheles sinensis</name>
    <name type="common">Mosquito</name>
    <dbReference type="NCBI Taxonomy" id="74873"/>
    <lineage>
        <taxon>Eukaryota</taxon>
        <taxon>Metazoa</taxon>
        <taxon>Ecdysozoa</taxon>
        <taxon>Arthropoda</taxon>
        <taxon>Hexapoda</taxon>
        <taxon>Insecta</taxon>
        <taxon>Pterygota</taxon>
        <taxon>Neoptera</taxon>
        <taxon>Endopterygota</taxon>
        <taxon>Diptera</taxon>
        <taxon>Nematocera</taxon>
        <taxon>Culicoidea</taxon>
        <taxon>Culicidae</taxon>
        <taxon>Anophelinae</taxon>
        <taxon>Anopheles</taxon>
    </lineage>
</organism>
<protein>
    <submittedName>
        <fullName evidence="1 2">Uncharacterized protein</fullName>
    </submittedName>
</protein>
<evidence type="ECO:0000313" key="1">
    <source>
        <dbReference type="EMBL" id="KFB40383.1"/>
    </source>
</evidence>
<dbReference type="AlphaFoldDB" id="A0A084VQY9"/>
<dbReference type="VEuPathDB" id="VectorBase:ASIC007856"/>
<keyword evidence="3" id="KW-1185">Reference proteome</keyword>
<dbReference type="Proteomes" id="UP000030765">
    <property type="component" value="Unassembled WGS sequence"/>
</dbReference>
<name>A0A084VQY9_ANOSI</name>
<reference evidence="2" key="2">
    <citation type="submission" date="2020-05" db="UniProtKB">
        <authorList>
            <consortium name="EnsemblMetazoa"/>
        </authorList>
    </citation>
    <scope>IDENTIFICATION</scope>
</reference>
<evidence type="ECO:0000313" key="3">
    <source>
        <dbReference type="Proteomes" id="UP000030765"/>
    </source>
</evidence>
<evidence type="ECO:0000313" key="2">
    <source>
        <dbReference type="EnsemblMetazoa" id="ASIC007856-PA"/>
    </source>
</evidence>
<dbReference type="EMBL" id="ATLV01015357">
    <property type="status" value="NOT_ANNOTATED_CDS"/>
    <property type="molecule type" value="Genomic_DNA"/>
</dbReference>
<accession>A0A084VQY9</accession>
<sequence>MPILSDRPNVRAGGEFVCEFAANRPSVSILASLRSHRSPSSSASSSSCGITSSARVYIPVRKFTLTRLPVSRSVPFRSRCGSVRRTV</sequence>
<dbReference type="EnsemblMetazoa" id="ASIC007856-RA">
    <property type="protein sequence ID" value="ASIC007856-PA"/>
    <property type="gene ID" value="ASIC007856"/>
</dbReference>
<gene>
    <name evidence="1" type="ORF">ZHAS_00007856</name>
</gene>
<proteinExistence type="predicted"/>